<protein>
    <submittedName>
        <fullName evidence="1">Uncharacterized protein</fullName>
    </submittedName>
</protein>
<sequence>MLCKRRLDSSKEDRLWSGRAGISFIDRGGDITEFDRVGKDKIGLVEEAAINPYCPIGIDRFQVLLETGQYQNTYSLFSQEPLEIPIGFFALIQRPESADKISSRAGRHSERNTVHEFFH</sequence>
<dbReference type="AlphaFoldDB" id="A0AAD9STZ0"/>
<name>A0AAD9STZ0_9HELO</name>
<evidence type="ECO:0000313" key="2">
    <source>
        <dbReference type="Proteomes" id="UP001285354"/>
    </source>
</evidence>
<gene>
    <name evidence="1" type="ORF">QTJ16_006857</name>
</gene>
<proteinExistence type="predicted"/>
<dbReference type="EMBL" id="JAUBYV010000012">
    <property type="protein sequence ID" value="KAK2623676.1"/>
    <property type="molecule type" value="Genomic_DNA"/>
</dbReference>
<evidence type="ECO:0000313" key="1">
    <source>
        <dbReference type="EMBL" id="KAK2623676.1"/>
    </source>
</evidence>
<organism evidence="1 2">
    <name type="scientific">Diplocarpon rosae</name>
    <dbReference type="NCBI Taxonomy" id="946125"/>
    <lineage>
        <taxon>Eukaryota</taxon>
        <taxon>Fungi</taxon>
        <taxon>Dikarya</taxon>
        <taxon>Ascomycota</taxon>
        <taxon>Pezizomycotina</taxon>
        <taxon>Leotiomycetes</taxon>
        <taxon>Helotiales</taxon>
        <taxon>Drepanopezizaceae</taxon>
        <taxon>Diplocarpon</taxon>
    </lineage>
</organism>
<dbReference type="Proteomes" id="UP001285354">
    <property type="component" value="Unassembled WGS sequence"/>
</dbReference>
<accession>A0AAD9STZ0</accession>
<comment type="caution">
    <text evidence="1">The sequence shown here is derived from an EMBL/GenBank/DDBJ whole genome shotgun (WGS) entry which is preliminary data.</text>
</comment>
<reference evidence="1" key="1">
    <citation type="submission" date="2023-06" db="EMBL/GenBank/DDBJ databases">
        <title>Draft genome of Marssonina rosae.</title>
        <authorList>
            <person name="Cheng Q."/>
        </authorList>
    </citation>
    <scope>NUCLEOTIDE SEQUENCE</scope>
    <source>
        <strain evidence="1">R4</strain>
    </source>
</reference>
<keyword evidence="2" id="KW-1185">Reference proteome</keyword>